<dbReference type="InterPro" id="IPR008030">
    <property type="entry name" value="NmrA-like"/>
</dbReference>
<evidence type="ECO:0000259" key="3">
    <source>
        <dbReference type="Pfam" id="PF05368"/>
    </source>
</evidence>
<evidence type="ECO:0000256" key="1">
    <source>
        <dbReference type="ARBA" id="ARBA00022857"/>
    </source>
</evidence>
<accession>A0A397HK11</accession>
<dbReference type="PANTHER" id="PTHR47706:SF9">
    <property type="entry name" value="NMRA-LIKE DOMAIN-CONTAINING PROTEIN-RELATED"/>
    <property type="match status" value="1"/>
</dbReference>
<organism evidence="4 5">
    <name type="scientific">Aspergillus thermomutatus</name>
    <name type="common">Neosartorya pseudofischeri</name>
    <dbReference type="NCBI Taxonomy" id="41047"/>
    <lineage>
        <taxon>Eukaryota</taxon>
        <taxon>Fungi</taxon>
        <taxon>Dikarya</taxon>
        <taxon>Ascomycota</taxon>
        <taxon>Pezizomycotina</taxon>
        <taxon>Eurotiomycetes</taxon>
        <taxon>Eurotiomycetidae</taxon>
        <taxon>Eurotiales</taxon>
        <taxon>Aspergillaceae</taxon>
        <taxon>Aspergillus</taxon>
        <taxon>Aspergillus subgen. Fumigati</taxon>
    </lineage>
</organism>
<keyword evidence="2" id="KW-0560">Oxidoreductase</keyword>
<comment type="caution">
    <text evidence="4">The sequence shown here is derived from an EMBL/GenBank/DDBJ whole genome shotgun (WGS) entry which is preliminary data.</text>
</comment>
<keyword evidence="1" id="KW-0521">NADP</keyword>
<dbReference type="InterPro" id="IPR036291">
    <property type="entry name" value="NAD(P)-bd_dom_sf"/>
</dbReference>
<dbReference type="InterPro" id="IPR045312">
    <property type="entry name" value="PCBER-like"/>
</dbReference>
<protein>
    <recommendedName>
        <fullName evidence="3">NmrA-like domain-containing protein</fullName>
    </recommendedName>
</protein>
<proteinExistence type="predicted"/>
<dbReference type="STRING" id="41047.A0A397HK11"/>
<sequence>MPSTPPITSRPVVAIAGATGHLGKHVVAAFLSPPFHGYFSEIILLSRQDNPSVPAHPKDDHGATMTVRKYDEDNLPAALDDVDVLVNTIGASGHAFKEKLLRALPSTGVQVYFPSEFGVDHYVHDFPHGEWGQKKRHFELARQLIPQVTVCRVFCGLFLEDSIGPWFGFDTRQGKYESVGSAKSLVSFTGLQDVGRTVASLAAMPLMKIPDVVHIGGDTRTIEEIAKVMEGAGAGSIEITEIDLMKYKEETTGRVSNEPARFLRFLMGENKINHTSSGLGNDNQVVNLQERTWKWKTMEDLARSTNGRPWKDFRWPPE</sequence>
<gene>
    <name evidence="4" type="ORF">CDV56_103982</name>
</gene>
<feature type="domain" description="NmrA-like" evidence="3">
    <location>
        <begin position="12"/>
        <end position="243"/>
    </location>
</feature>
<dbReference type="Gene3D" id="3.40.50.720">
    <property type="entry name" value="NAD(P)-binding Rossmann-like Domain"/>
    <property type="match status" value="1"/>
</dbReference>
<dbReference type="EMBL" id="NKHU02000029">
    <property type="protein sequence ID" value="RHZ63422.1"/>
    <property type="molecule type" value="Genomic_DNA"/>
</dbReference>
<dbReference type="GO" id="GO:0016491">
    <property type="term" value="F:oxidoreductase activity"/>
    <property type="evidence" value="ECO:0007669"/>
    <property type="project" value="UniProtKB-KW"/>
</dbReference>
<dbReference type="GeneID" id="38125956"/>
<dbReference type="AlphaFoldDB" id="A0A397HK11"/>
<dbReference type="OrthoDB" id="9974981at2759"/>
<keyword evidence="5" id="KW-1185">Reference proteome</keyword>
<evidence type="ECO:0000256" key="2">
    <source>
        <dbReference type="ARBA" id="ARBA00023002"/>
    </source>
</evidence>
<dbReference type="SUPFAM" id="SSF51735">
    <property type="entry name" value="NAD(P)-binding Rossmann-fold domains"/>
    <property type="match status" value="1"/>
</dbReference>
<dbReference type="PANTHER" id="PTHR47706">
    <property type="entry name" value="NMRA-LIKE FAMILY PROTEIN"/>
    <property type="match status" value="1"/>
</dbReference>
<dbReference type="Pfam" id="PF05368">
    <property type="entry name" value="NmrA"/>
    <property type="match status" value="1"/>
</dbReference>
<dbReference type="RefSeq" id="XP_026617125.1">
    <property type="nucleotide sequence ID" value="XM_026757601.1"/>
</dbReference>
<dbReference type="Gene3D" id="3.90.25.10">
    <property type="entry name" value="UDP-galactose 4-epimerase, domain 1"/>
    <property type="match status" value="1"/>
</dbReference>
<name>A0A397HK11_ASPTH</name>
<dbReference type="Proteomes" id="UP000215305">
    <property type="component" value="Unassembled WGS sequence"/>
</dbReference>
<evidence type="ECO:0000313" key="5">
    <source>
        <dbReference type="Proteomes" id="UP000215305"/>
    </source>
</evidence>
<dbReference type="VEuPathDB" id="FungiDB:CDV56_103982"/>
<dbReference type="CDD" id="cd05259">
    <property type="entry name" value="PCBER_SDR_a"/>
    <property type="match status" value="1"/>
</dbReference>
<dbReference type="InterPro" id="IPR051609">
    <property type="entry name" value="NmrA/Isoflavone_reductase-like"/>
</dbReference>
<evidence type="ECO:0000313" key="4">
    <source>
        <dbReference type="EMBL" id="RHZ63422.1"/>
    </source>
</evidence>
<reference evidence="4" key="1">
    <citation type="submission" date="2018-08" db="EMBL/GenBank/DDBJ databases">
        <title>Draft genome sequence of azole-resistant Aspergillus thermomutatus (Neosartorya pseudofischeri) strain HMR AF 39, isolated from a human nasal aspirate.</title>
        <authorList>
            <person name="Parent-Michaud M."/>
            <person name="Dufresne P.J."/>
            <person name="Fournier E."/>
            <person name="Martineau C."/>
            <person name="Moreira S."/>
            <person name="Perkins V."/>
            <person name="De Repentigny L."/>
            <person name="Dufresne S.F."/>
        </authorList>
    </citation>
    <scope>NUCLEOTIDE SEQUENCE [LARGE SCALE GENOMIC DNA]</scope>
    <source>
        <strain evidence="4">HMR AF 39</strain>
    </source>
</reference>